<dbReference type="GO" id="GO:0005886">
    <property type="term" value="C:plasma membrane"/>
    <property type="evidence" value="ECO:0007669"/>
    <property type="project" value="TreeGrafter"/>
</dbReference>
<evidence type="ECO:0000256" key="1">
    <source>
        <dbReference type="ARBA" id="ARBA00004167"/>
    </source>
</evidence>
<name>A0A6P5FP39_ANACO</name>
<sequence>MSKERDEICCILKFGIFVVGIILTLVLLLGAFHTFRVSIEDAALSRFSVTSSPISISYDFTVAVKIRNPNLNIGIYYDSLEASYLFDGQVFATTTFPSFYQRPRGATVLRPVIEGSSIVPHLAGDAAVIADVADGGSLGGNETSVFGLEVQISALVRYQRHREHCRFEVKCPMSALAVTQSSTDNTFKRVKCDVKAKPAGFFG</sequence>
<dbReference type="PANTHER" id="PTHR31415:SF4">
    <property type="entry name" value="NDR1_HIN1-LIKE PROTEIN 3"/>
    <property type="match status" value="1"/>
</dbReference>
<keyword evidence="7" id="KW-1185">Reference proteome</keyword>
<evidence type="ECO:0000256" key="5">
    <source>
        <dbReference type="SAM" id="Phobius"/>
    </source>
</evidence>
<dbReference type="InterPro" id="IPR044839">
    <property type="entry name" value="NDR1-like"/>
</dbReference>
<evidence type="ECO:0000256" key="4">
    <source>
        <dbReference type="ARBA" id="ARBA00023136"/>
    </source>
</evidence>
<evidence type="ECO:0000313" key="8">
    <source>
        <dbReference type="RefSeq" id="XP_020097759.1"/>
    </source>
</evidence>
<dbReference type="GO" id="GO:0098542">
    <property type="term" value="P:defense response to other organism"/>
    <property type="evidence" value="ECO:0007669"/>
    <property type="project" value="InterPro"/>
</dbReference>
<evidence type="ECO:0000313" key="7">
    <source>
        <dbReference type="Proteomes" id="UP000515123"/>
    </source>
</evidence>
<gene>
    <name evidence="8" type="primary">LOC109716635</name>
</gene>
<dbReference type="RefSeq" id="XP_020097759.1">
    <property type="nucleotide sequence ID" value="XM_020242170.1"/>
</dbReference>
<dbReference type="InterPro" id="IPR004864">
    <property type="entry name" value="LEA_2"/>
</dbReference>
<reference evidence="7" key="1">
    <citation type="journal article" date="2015" name="Nat. Genet.">
        <title>The pineapple genome and the evolution of CAM photosynthesis.</title>
        <authorList>
            <person name="Ming R."/>
            <person name="VanBuren R."/>
            <person name="Wai C.M."/>
            <person name="Tang H."/>
            <person name="Schatz M.C."/>
            <person name="Bowers J.E."/>
            <person name="Lyons E."/>
            <person name="Wang M.L."/>
            <person name="Chen J."/>
            <person name="Biggers E."/>
            <person name="Zhang J."/>
            <person name="Huang L."/>
            <person name="Zhang L."/>
            <person name="Miao W."/>
            <person name="Zhang J."/>
            <person name="Ye Z."/>
            <person name="Miao C."/>
            <person name="Lin Z."/>
            <person name="Wang H."/>
            <person name="Zhou H."/>
            <person name="Yim W.C."/>
            <person name="Priest H.D."/>
            <person name="Zheng C."/>
            <person name="Woodhouse M."/>
            <person name="Edger P.P."/>
            <person name="Guyot R."/>
            <person name="Guo H.B."/>
            <person name="Guo H."/>
            <person name="Zheng G."/>
            <person name="Singh R."/>
            <person name="Sharma A."/>
            <person name="Min X."/>
            <person name="Zheng Y."/>
            <person name="Lee H."/>
            <person name="Gurtowski J."/>
            <person name="Sedlazeck F.J."/>
            <person name="Harkess A."/>
            <person name="McKain M.R."/>
            <person name="Liao Z."/>
            <person name="Fang J."/>
            <person name="Liu J."/>
            <person name="Zhang X."/>
            <person name="Zhang Q."/>
            <person name="Hu W."/>
            <person name="Qin Y."/>
            <person name="Wang K."/>
            <person name="Chen L.Y."/>
            <person name="Shirley N."/>
            <person name="Lin Y.R."/>
            <person name="Liu L.Y."/>
            <person name="Hernandez A.G."/>
            <person name="Wright C.L."/>
            <person name="Bulone V."/>
            <person name="Tuskan G.A."/>
            <person name="Heath K."/>
            <person name="Zee F."/>
            <person name="Moore P.H."/>
            <person name="Sunkar R."/>
            <person name="Leebens-Mack J.H."/>
            <person name="Mockler T."/>
            <person name="Bennetzen J.L."/>
            <person name="Freeling M."/>
            <person name="Sankoff D."/>
            <person name="Paterson A.H."/>
            <person name="Zhu X."/>
            <person name="Yang X."/>
            <person name="Smith J.A."/>
            <person name="Cushman J.C."/>
            <person name="Paull R.E."/>
            <person name="Yu Q."/>
        </authorList>
    </citation>
    <scope>NUCLEOTIDE SEQUENCE [LARGE SCALE GENOMIC DNA]</scope>
    <source>
        <strain evidence="7">cv. F153</strain>
    </source>
</reference>
<dbReference type="AlphaFoldDB" id="A0A6P5FP39"/>
<comment type="subcellular location">
    <subcellularLocation>
        <location evidence="1">Membrane</location>
        <topology evidence="1">Single-pass membrane protein</topology>
    </subcellularLocation>
</comment>
<feature type="domain" description="Late embryogenesis abundant protein LEA-2 subgroup" evidence="6">
    <location>
        <begin position="64"/>
        <end position="111"/>
    </location>
</feature>
<dbReference type="Proteomes" id="UP000515123">
    <property type="component" value="Linkage group 10"/>
</dbReference>
<evidence type="ECO:0000256" key="3">
    <source>
        <dbReference type="ARBA" id="ARBA00022989"/>
    </source>
</evidence>
<proteinExistence type="predicted"/>
<evidence type="ECO:0000259" key="6">
    <source>
        <dbReference type="Pfam" id="PF03168"/>
    </source>
</evidence>
<organism evidence="7 8">
    <name type="scientific">Ananas comosus</name>
    <name type="common">Pineapple</name>
    <name type="synonym">Ananas ananas</name>
    <dbReference type="NCBI Taxonomy" id="4615"/>
    <lineage>
        <taxon>Eukaryota</taxon>
        <taxon>Viridiplantae</taxon>
        <taxon>Streptophyta</taxon>
        <taxon>Embryophyta</taxon>
        <taxon>Tracheophyta</taxon>
        <taxon>Spermatophyta</taxon>
        <taxon>Magnoliopsida</taxon>
        <taxon>Liliopsida</taxon>
        <taxon>Poales</taxon>
        <taxon>Bromeliaceae</taxon>
        <taxon>Bromelioideae</taxon>
        <taxon>Ananas</taxon>
    </lineage>
</organism>
<accession>A0A6P5FP39</accession>
<dbReference type="Pfam" id="PF03168">
    <property type="entry name" value="LEA_2"/>
    <property type="match status" value="1"/>
</dbReference>
<dbReference type="GeneID" id="109716635"/>
<dbReference type="PANTHER" id="PTHR31415">
    <property type="entry name" value="OS05G0367900 PROTEIN"/>
    <property type="match status" value="1"/>
</dbReference>
<protein>
    <submittedName>
        <fullName evidence="8">NDR1/HIN1-like protein 10</fullName>
    </submittedName>
</protein>
<evidence type="ECO:0000256" key="2">
    <source>
        <dbReference type="ARBA" id="ARBA00022692"/>
    </source>
</evidence>
<dbReference type="OrthoDB" id="676007at2759"/>
<keyword evidence="2 5" id="KW-0812">Transmembrane</keyword>
<keyword evidence="3 5" id="KW-1133">Transmembrane helix</keyword>
<reference evidence="8" key="2">
    <citation type="submission" date="2025-08" db="UniProtKB">
        <authorList>
            <consortium name="RefSeq"/>
        </authorList>
    </citation>
    <scope>IDENTIFICATION</scope>
    <source>
        <tissue evidence="8">Leaf</tissue>
    </source>
</reference>
<dbReference type="GO" id="GO:0009506">
    <property type="term" value="C:plasmodesma"/>
    <property type="evidence" value="ECO:0007669"/>
    <property type="project" value="TreeGrafter"/>
</dbReference>
<keyword evidence="4 5" id="KW-0472">Membrane</keyword>
<feature type="transmembrane region" description="Helical" evidence="5">
    <location>
        <begin position="12"/>
        <end position="32"/>
    </location>
</feature>